<dbReference type="HAMAP" id="MF_00014">
    <property type="entry name" value="Ribosome_mat_RimM"/>
    <property type="match status" value="1"/>
</dbReference>
<keyword evidence="2 5" id="KW-0690">Ribosome biogenesis</keyword>
<dbReference type="InterPro" id="IPR002676">
    <property type="entry name" value="RimM_N"/>
</dbReference>
<comment type="function">
    <text evidence="5">An accessory protein needed during the final step in the assembly of 30S ribosomal subunit, possibly for assembly of the head region. Essential for efficient processing of 16S rRNA. May be needed both before and after RbfA during the maturation of 16S rRNA. It has affinity for free ribosomal 30S subunits but not for 70S ribosomes.</text>
</comment>
<dbReference type="GO" id="GO:0006364">
    <property type="term" value="P:rRNA processing"/>
    <property type="evidence" value="ECO:0007669"/>
    <property type="project" value="UniProtKB-UniRule"/>
</dbReference>
<evidence type="ECO:0000256" key="4">
    <source>
        <dbReference type="ARBA" id="ARBA00023186"/>
    </source>
</evidence>
<dbReference type="GO" id="GO:0005737">
    <property type="term" value="C:cytoplasm"/>
    <property type="evidence" value="ECO:0007669"/>
    <property type="project" value="UniProtKB-SubCell"/>
</dbReference>
<evidence type="ECO:0000256" key="1">
    <source>
        <dbReference type="ARBA" id="ARBA00022490"/>
    </source>
</evidence>
<dbReference type="InterPro" id="IPR009000">
    <property type="entry name" value="Transl_B-barrel_sf"/>
</dbReference>
<evidence type="ECO:0000259" key="6">
    <source>
        <dbReference type="Pfam" id="PF01782"/>
    </source>
</evidence>
<evidence type="ECO:0000313" key="8">
    <source>
        <dbReference type="EMBL" id="TQE44600.1"/>
    </source>
</evidence>
<comment type="subunit">
    <text evidence="5">Binds ribosomal protein uS19.</text>
</comment>
<comment type="similarity">
    <text evidence="5">Belongs to the RimM family.</text>
</comment>
<keyword evidence="1 5" id="KW-0963">Cytoplasm</keyword>
<dbReference type="PANTHER" id="PTHR33692:SF1">
    <property type="entry name" value="RIBOSOME MATURATION FACTOR RIMM"/>
    <property type="match status" value="1"/>
</dbReference>
<dbReference type="PANTHER" id="PTHR33692">
    <property type="entry name" value="RIBOSOME MATURATION FACTOR RIMM"/>
    <property type="match status" value="1"/>
</dbReference>
<evidence type="ECO:0000256" key="5">
    <source>
        <dbReference type="HAMAP-Rule" id="MF_00014"/>
    </source>
</evidence>
<dbReference type="SUPFAM" id="SSF50346">
    <property type="entry name" value="PRC-barrel domain"/>
    <property type="match status" value="1"/>
</dbReference>
<comment type="subcellular location">
    <subcellularLocation>
        <location evidence="5">Cytoplasm</location>
    </subcellularLocation>
</comment>
<dbReference type="GO" id="GO:0043022">
    <property type="term" value="F:ribosome binding"/>
    <property type="evidence" value="ECO:0007669"/>
    <property type="project" value="InterPro"/>
</dbReference>
<dbReference type="GO" id="GO:0005840">
    <property type="term" value="C:ribosome"/>
    <property type="evidence" value="ECO:0007669"/>
    <property type="project" value="InterPro"/>
</dbReference>
<dbReference type="Pfam" id="PF01782">
    <property type="entry name" value="RimM"/>
    <property type="match status" value="1"/>
</dbReference>
<comment type="domain">
    <text evidence="5">The PRC barrel domain binds ribosomal protein uS19.</text>
</comment>
<dbReference type="Gene3D" id="2.30.30.240">
    <property type="entry name" value="PRC-barrel domain"/>
    <property type="match status" value="1"/>
</dbReference>
<dbReference type="Proteomes" id="UP000318080">
    <property type="component" value="Unassembled WGS sequence"/>
</dbReference>
<keyword evidence="9" id="KW-1185">Reference proteome</keyword>
<dbReference type="InterPro" id="IPR056792">
    <property type="entry name" value="PRC_RimM"/>
</dbReference>
<keyword evidence="4 5" id="KW-0143">Chaperone</keyword>
<evidence type="ECO:0000256" key="3">
    <source>
        <dbReference type="ARBA" id="ARBA00022552"/>
    </source>
</evidence>
<feature type="domain" description="Ribosome maturation factor RimM PRC barrel" evidence="7">
    <location>
        <begin position="97"/>
        <end position="163"/>
    </location>
</feature>
<dbReference type="AlphaFoldDB" id="A0A540RA35"/>
<evidence type="ECO:0000256" key="2">
    <source>
        <dbReference type="ARBA" id="ARBA00022517"/>
    </source>
</evidence>
<name>A0A540RA35_9CORY</name>
<dbReference type="Pfam" id="PF24986">
    <property type="entry name" value="PRC_RimM"/>
    <property type="match status" value="1"/>
</dbReference>
<dbReference type="RefSeq" id="WP_068801884.1">
    <property type="nucleotide sequence ID" value="NZ_LT596208.1"/>
</dbReference>
<comment type="caution">
    <text evidence="8">The sequence shown here is derived from an EMBL/GenBank/DDBJ whole genome shotgun (WGS) entry which is preliminary data.</text>
</comment>
<protein>
    <recommendedName>
        <fullName evidence="5">Ribosome maturation factor RimM</fullName>
    </recommendedName>
</protein>
<dbReference type="STRING" id="1686286.GCA_900092335_02179"/>
<dbReference type="EMBL" id="VHIR01000001">
    <property type="protein sequence ID" value="TQE44600.1"/>
    <property type="molecule type" value="Genomic_DNA"/>
</dbReference>
<gene>
    <name evidence="5 8" type="primary">rimM</name>
    <name evidence="8" type="ORF">EJK80_00465</name>
</gene>
<sequence length="166" mass="18201">MELLIGRVIKSHGIKGELVVEPTTDEPEVRYAVGEVLHGTQGKKEHTLTVKSVRVHKGRLLIFFEEIHDRTTADTLRGTQFFAPPLEDPDDDGFYDHELEGLRVIHNGADVGEVTGVTHGPAQSLLELTLDGGKEVLVPFVEEIVPDIDLEAGTCTITPPEGLFDL</sequence>
<proteinExistence type="inferred from homology"/>
<dbReference type="GO" id="GO:0042274">
    <property type="term" value="P:ribosomal small subunit biogenesis"/>
    <property type="evidence" value="ECO:0007669"/>
    <property type="project" value="UniProtKB-UniRule"/>
</dbReference>
<evidence type="ECO:0000313" key="9">
    <source>
        <dbReference type="Proteomes" id="UP000318080"/>
    </source>
</evidence>
<dbReference type="InterPro" id="IPR011033">
    <property type="entry name" value="PRC_barrel-like_sf"/>
</dbReference>
<reference evidence="8 9" key="1">
    <citation type="submission" date="2019-06" db="EMBL/GenBank/DDBJ databases">
        <title>Draft genome of C. phoceense Strain 272.</title>
        <authorList>
            <person name="Pacheco L.G.C."/>
            <person name="Barberis C.M."/>
            <person name="Almuzara M.N."/>
            <person name="Traglia G.M."/>
            <person name="Santos C.S."/>
            <person name="Rocha D.J.P.G."/>
            <person name="Aguiar E.R.G.R."/>
            <person name="Vay C.A."/>
        </authorList>
    </citation>
    <scope>NUCLEOTIDE SEQUENCE [LARGE SCALE GENOMIC DNA]</scope>
    <source>
        <strain evidence="8 9">272</strain>
    </source>
</reference>
<accession>A0A540RA35</accession>
<dbReference type="SUPFAM" id="SSF50447">
    <property type="entry name" value="Translation proteins"/>
    <property type="match status" value="1"/>
</dbReference>
<dbReference type="InterPro" id="IPR011961">
    <property type="entry name" value="RimM"/>
</dbReference>
<keyword evidence="3 5" id="KW-0698">rRNA processing</keyword>
<evidence type="ECO:0000259" key="7">
    <source>
        <dbReference type="Pfam" id="PF24986"/>
    </source>
</evidence>
<dbReference type="NCBIfam" id="TIGR02273">
    <property type="entry name" value="16S_RimM"/>
    <property type="match status" value="1"/>
</dbReference>
<feature type="domain" description="RimM N-terminal" evidence="6">
    <location>
        <begin position="5"/>
        <end position="84"/>
    </location>
</feature>
<dbReference type="GeneID" id="79853344"/>
<dbReference type="InterPro" id="IPR036976">
    <property type="entry name" value="RimM_N_sf"/>
</dbReference>
<organism evidence="8 9">
    <name type="scientific">Corynebacterium phoceense</name>
    <dbReference type="NCBI Taxonomy" id="1686286"/>
    <lineage>
        <taxon>Bacteria</taxon>
        <taxon>Bacillati</taxon>
        <taxon>Actinomycetota</taxon>
        <taxon>Actinomycetes</taxon>
        <taxon>Mycobacteriales</taxon>
        <taxon>Corynebacteriaceae</taxon>
        <taxon>Corynebacterium</taxon>
    </lineage>
</organism>
<dbReference type="Gene3D" id="2.40.30.60">
    <property type="entry name" value="RimM"/>
    <property type="match status" value="1"/>
</dbReference>